<dbReference type="InterPro" id="IPR013083">
    <property type="entry name" value="Znf_RING/FYVE/PHD"/>
</dbReference>
<dbReference type="InterPro" id="IPR004181">
    <property type="entry name" value="Znf_MIZ"/>
</dbReference>
<dbReference type="Gene3D" id="2.60.120.780">
    <property type="entry name" value="PINIT domain"/>
    <property type="match status" value="1"/>
</dbReference>
<evidence type="ECO:0000313" key="15">
    <source>
        <dbReference type="EMBL" id="UYV65770.1"/>
    </source>
</evidence>
<dbReference type="Pfam" id="PF02891">
    <property type="entry name" value="zf-MIZ"/>
    <property type="match status" value="1"/>
</dbReference>
<evidence type="ECO:0000259" key="14">
    <source>
        <dbReference type="PROSITE" id="PS51466"/>
    </source>
</evidence>
<organism evidence="15 16">
    <name type="scientific">Cordylochernes scorpioides</name>
    <dbReference type="NCBI Taxonomy" id="51811"/>
    <lineage>
        <taxon>Eukaryota</taxon>
        <taxon>Metazoa</taxon>
        <taxon>Ecdysozoa</taxon>
        <taxon>Arthropoda</taxon>
        <taxon>Chelicerata</taxon>
        <taxon>Arachnida</taxon>
        <taxon>Pseudoscorpiones</taxon>
        <taxon>Cheliferoidea</taxon>
        <taxon>Chernetidae</taxon>
        <taxon>Cordylochernes</taxon>
    </lineage>
</organism>
<dbReference type="PROSITE" id="PS51044">
    <property type="entry name" value="ZF_SP_RING"/>
    <property type="match status" value="1"/>
</dbReference>
<evidence type="ECO:0000313" key="16">
    <source>
        <dbReference type="Proteomes" id="UP001235939"/>
    </source>
</evidence>
<dbReference type="Pfam" id="PF14324">
    <property type="entry name" value="PINIT"/>
    <property type="match status" value="1"/>
</dbReference>
<feature type="domain" description="PINIT" evidence="14">
    <location>
        <begin position="108"/>
        <end position="275"/>
    </location>
</feature>
<evidence type="ECO:0000259" key="13">
    <source>
        <dbReference type="PROSITE" id="PS51044"/>
    </source>
</evidence>
<feature type="compositionally biased region" description="Basic and acidic residues" evidence="11">
    <location>
        <begin position="426"/>
        <end position="436"/>
    </location>
</feature>
<dbReference type="InterPro" id="IPR023321">
    <property type="entry name" value="PINIT"/>
</dbReference>
<dbReference type="SMART" id="SM00513">
    <property type="entry name" value="SAP"/>
    <property type="match status" value="1"/>
</dbReference>
<dbReference type="SUPFAM" id="SSF68906">
    <property type="entry name" value="SAP domain"/>
    <property type="match status" value="1"/>
</dbReference>
<comment type="similarity">
    <text evidence="3">Belongs to the PIAS family.</text>
</comment>
<keyword evidence="4" id="KW-0808">Transferase</keyword>
<evidence type="ECO:0000256" key="1">
    <source>
        <dbReference type="ARBA" id="ARBA00004123"/>
    </source>
</evidence>
<evidence type="ECO:0000256" key="4">
    <source>
        <dbReference type="ARBA" id="ARBA00022679"/>
    </source>
</evidence>
<dbReference type="Pfam" id="PF02037">
    <property type="entry name" value="SAP"/>
    <property type="match status" value="1"/>
</dbReference>
<name>A0ABY6KAQ4_9ARAC</name>
<dbReference type="PANTHER" id="PTHR10782:SF94">
    <property type="entry name" value="SUPPRESSOR OF VARIEGATION 2-10, ISOFORM I"/>
    <property type="match status" value="1"/>
</dbReference>
<sequence length="485" mass="53926">MVLYFRVSELQVLLGFAGRNKSGKKHELQSRALELLKLQSGPIQMKIRELHNTCQLEIANHCAVSSAQLKNVSAYAVPRPSLPQQNPNLLPRSAMPYNSYGMPPKQLMPPLASAPQAPYPINPDVRLKPLPFYDVIDELLRPASLLPTGSGRYQESTFTFNLTPTQATHVGLSRENSKGEHQIQIQLRFCLLETSCEQEDNFPPSICVKVNQKICNLPNPIPTNKPGVEPKRPSRPVNITPYCRLCPTNSNVLTVSWASEFGRAYTVSVYLVKKLSSSTLLQRLRMRGLKNADHTRAMIKEKLTQDPDSEIATTSLRGSLMCPLGKMRMQVPSRSSTCTHLQCFDASLYIQMNEKKPTWICPVCDKPATFNNLIIDGLFQEITQSAPSECVEVQFHESGNWSPIYPKKESPPSSVATTSPIKITATKRESKEQAGREKKKSKVEVSLISDQETVLRAPAVKLVAAAVSTTLGLSPFRSITKKFAL</sequence>
<evidence type="ECO:0000256" key="9">
    <source>
        <dbReference type="ARBA" id="ARBA00023242"/>
    </source>
</evidence>
<keyword evidence="7" id="KW-0833">Ubl conjugation pathway</keyword>
<dbReference type="Gene3D" id="3.30.40.10">
    <property type="entry name" value="Zinc/RING finger domain, C3HC4 (zinc finger)"/>
    <property type="match status" value="1"/>
</dbReference>
<proteinExistence type="inferred from homology"/>
<evidence type="ECO:0000256" key="6">
    <source>
        <dbReference type="ARBA" id="ARBA00022771"/>
    </source>
</evidence>
<evidence type="ECO:0000259" key="12">
    <source>
        <dbReference type="PROSITE" id="PS50800"/>
    </source>
</evidence>
<evidence type="ECO:0000256" key="2">
    <source>
        <dbReference type="ARBA" id="ARBA00004718"/>
    </source>
</evidence>
<dbReference type="Gene3D" id="1.10.720.30">
    <property type="entry name" value="SAP domain"/>
    <property type="match status" value="1"/>
</dbReference>
<keyword evidence="16" id="KW-1185">Reference proteome</keyword>
<dbReference type="PANTHER" id="PTHR10782">
    <property type="entry name" value="ZINC FINGER MIZ DOMAIN-CONTAINING PROTEIN"/>
    <property type="match status" value="1"/>
</dbReference>
<gene>
    <name evidence="15" type="ORF">LAZ67_3005400</name>
</gene>
<evidence type="ECO:0000256" key="8">
    <source>
        <dbReference type="ARBA" id="ARBA00022833"/>
    </source>
</evidence>
<evidence type="ECO:0000256" key="3">
    <source>
        <dbReference type="ARBA" id="ARBA00005383"/>
    </source>
</evidence>
<evidence type="ECO:0000256" key="7">
    <source>
        <dbReference type="ARBA" id="ARBA00022786"/>
    </source>
</evidence>
<accession>A0ABY6KAQ4</accession>
<dbReference type="CDD" id="cd16790">
    <property type="entry name" value="SP-RING_PIAS"/>
    <property type="match status" value="1"/>
</dbReference>
<evidence type="ECO:0000256" key="11">
    <source>
        <dbReference type="SAM" id="MobiDB-lite"/>
    </source>
</evidence>
<dbReference type="InterPro" id="IPR036361">
    <property type="entry name" value="SAP_dom_sf"/>
</dbReference>
<feature type="region of interest" description="Disordered" evidence="11">
    <location>
        <begin position="406"/>
        <end position="442"/>
    </location>
</feature>
<dbReference type="PROSITE" id="PS50800">
    <property type="entry name" value="SAP"/>
    <property type="match status" value="1"/>
</dbReference>
<feature type="non-terminal residue" evidence="15">
    <location>
        <position position="485"/>
    </location>
</feature>
<feature type="domain" description="SP-RING-type" evidence="13">
    <location>
        <begin position="307"/>
        <end position="388"/>
    </location>
</feature>
<keyword evidence="8" id="KW-0862">Zinc</keyword>
<evidence type="ECO:0000256" key="5">
    <source>
        <dbReference type="ARBA" id="ARBA00022723"/>
    </source>
</evidence>
<dbReference type="Proteomes" id="UP001235939">
    <property type="component" value="Chromosome 03"/>
</dbReference>
<dbReference type="InterPro" id="IPR003034">
    <property type="entry name" value="SAP_dom"/>
</dbReference>
<comment type="subcellular location">
    <subcellularLocation>
        <location evidence="1">Nucleus</location>
    </subcellularLocation>
</comment>
<keyword evidence="6 10" id="KW-0863">Zinc-finger</keyword>
<evidence type="ECO:0000256" key="10">
    <source>
        <dbReference type="PROSITE-ProRule" id="PRU00452"/>
    </source>
</evidence>
<keyword evidence="5" id="KW-0479">Metal-binding</keyword>
<reference evidence="15 16" key="1">
    <citation type="submission" date="2022-01" db="EMBL/GenBank/DDBJ databases">
        <title>A chromosomal length assembly of Cordylochernes scorpioides.</title>
        <authorList>
            <person name="Zeh D."/>
            <person name="Zeh J."/>
        </authorList>
    </citation>
    <scope>NUCLEOTIDE SEQUENCE [LARGE SCALE GENOMIC DNA]</scope>
    <source>
        <strain evidence="15">IN4F17</strain>
        <tissue evidence="15">Whole Body</tissue>
    </source>
</reference>
<keyword evidence="9" id="KW-0539">Nucleus</keyword>
<feature type="domain" description="SAP" evidence="12">
    <location>
        <begin position="2"/>
        <end position="36"/>
    </location>
</feature>
<comment type="pathway">
    <text evidence="2">Protein modification; protein sumoylation.</text>
</comment>
<feature type="compositionally biased region" description="Polar residues" evidence="11">
    <location>
        <begin position="411"/>
        <end position="421"/>
    </location>
</feature>
<protein>
    <submittedName>
        <fullName evidence="15">PIAS1</fullName>
    </submittedName>
</protein>
<dbReference type="InterPro" id="IPR038654">
    <property type="entry name" value="PINIT_sf"/>
</dbReference>
<dbReference type="EMBL" id="CP092865">
    <property type="protein sequence ID" value="UYV65770.1"/>
    <property type="molecule type" value="Genomic_DNA"/>
</dbReference>
<dbReference type="PROSITE" id="PS51466">
    <property type="entry name" value="PINIT"/>
    <property type="match status" value="1"/>
</dbReference>